<reference evidence="1" key="2">
    <citation type="submission" date="2023-05" db="EMBL/GenBank/DDBJ databases">
        <authorList>
            <person name="Fouks B."/>
        </authorList>
    </citation>
    <scope>NUCLEOTIDE SEQUENCE</scope>
    <source>
        <strain evidence="1">Stay&amp;Tobe</strain>
        <tissue evidence="1">Testes</tissue>
    </source>
</reference>
<feature type="non-terminal residue" evidence="1">
    <location>
        <position position="191"/>
    </location>
</feature>
<reference evidence="1" key="1">
    <citation type="journal article" date="2023" name="IScience">
        <title>Live-bearing cockroach genome reveals convergent evolutionary mechanisms linked to viviparity in insects and beyond.</title>
        <authorList>
            <person name="Fouks B."/>
            <person name="Harrison M.C."/>
            <person name="Mikhailova A.A."/>
            <person name="Marchal E."/>
            <person name="English S."/>
            <person name="Carruthers M."/>
            <person name="Jennings E.C."/>
            <person name="Chiamaka E.L."/>
            <person name="Frigard R.A."/>
            <person name="Pippel M."/>
            <person name="Attardo G.M."/>
            <person name="Benoit J.B."/>
            <person name="Bornberg-Bauer E."/>
            <person name="Tobe S.S."/>
        </authorList>
    </citation>
    <scope>NUCLEOTIDE SEQUENCE</scope>
    <source>
        <strain evidence="1">Stay&amp;Tobe</strain>
    </source>
</reference>
<evidence type="ECO:0000313" key="1">
    <source>
        <dbReference type="EMBL" id="KAJ9595271.1"/>
    </source>
</evidence>
<evidence type="ECO:0000313" key="2">
    <source>
        <dbReference type="Proteomes" id="UP001233999"/>
    </source>
</evidence>
<name>A0AAD8EM72_DIPPU</name>
<dbReference type="EMBL" id="JASPKZ010002650">
    <property type="protein sequence ID" value="KAJ9595271.1"/>
    <property type="molecule type" value="Genomic_DNA"/>
</dbReference>
<keyword evidence="2" id="KW-1185">Reference proteome</keyword>
<dbReference type="Proteomes" id="UP001233999">
    <property type="component" value="Unassembled WGS sequence"/>
</dbReference>
<organism evidence="1 2">
    <name type="scientific">Diploptera punctata</name>
    <name type="common">Pacific beetle cockroach</name>
    <dbReference type="NCBI Taxonomy" id="6984"/>
    <lineage>
        <taxon>Eukaryota</taxon>
        <taxon>Metazoa</taxon>
        <taxon>Ecdysozoa</taxon>
        <taxon>Arthropoda</taxon>
        <taxon>Hexapoda</taxon>
        <taxon>Insecta</taxon>
        <taxon>Pterygota</taxon>
        <taxon>Neoptera</taxon>
        <taxon>Polyneoptera</taxon>
        <taxon>Dictyoptera</taxon>
        <taxon>Blattodea</taxon>
        <taxon>Blaberoidea</taxon>
        <taxon>Blaberidae</taxon>
        <taxon>Diplopterinae</taxon>
        <taxon>Diploptera</taxon>
    </lineage>
</organism>
<gene>
    <name evidence="1" type="ORF">L9F63_027343</name>
</gene>
<sequence length="191" mass="21611">MDYLISLGSFPNYEITVWSWRNGDKLTSQETGMRGTHHIFSCSPYSPPVVAQTTVHSTAVILWEVHICFKNCLLTKLEFNIDSATPPCKFTWTPDGALIIISATGRIFMIDIEKRKLQYIFNWTGSCKNIIPDINWYEGGIVISGPDGDVKHFKRIGPTEWEISWSVSPENHFLALATCLGRDHIVGLSYK</sequence>
<proteinExistence type="predicted"/>
<dbReference type="InterPro" id="IPR015943">
    <property type="entry name" value="WD40/YVTN_repeat-like_dom_sf"/>
</dbReference>
<protein>
    <submittedName>
        <fullName evidence="1">Uncharacterized protein</fullName>
    </submittedName>
</protein>
<dbReference type="SUPFAM" id="SSF69322">
    <property type="entry name" value="Tricorn protease domain 2"/>
    <property type="match status" value="1"/>
</dbReference>
<accession>A0AAD8EM72</accession>
<dbReference type="Gene3D" id="2.130.10.10">
    <property type="entry name" value="YVTN repeat-like/Quinoprotein amine dehydrogenase"/>
    <property type="match status" value="1"/>
</dbReference>
<comment type="caution">
    <text evidence="1">The sequence shown here is derived from an EMBL/GenBank/DDBJ whole genome shotgun (WGS) entry which is preliminary data.</text>
</comment>
<dbReference type="AlphaFoldDB" id="A0AAD8EM72"/>